<dbReference type="Proteomes" id="UP000321822">
    <property type="component" value="Unassembled WGS sequence"/>
</dbReference>
<gene>
    <name evidence="2" type="ORF">ESZ36_12175</name>
</gene>
<dbReference type="RefSeq" id="WP_146788218.1">
    <property type="nucleotide sequence ID" value="NZ_VOLT01000005.1"/>
</dbReference>
<feature type="chain" id="PRO_5022928518" evidence="1">
    <location>
        <begin position="27"/>
        <end position="95"/>
    </location>
</feature>
<dbReference type="EMBL" id="VOLT01000005">
    <property type="protein sequence ID" value="TWX68028.1"/>
    <property type="molecule type" value="Genomic_DNA"/>
</dbReference>
<dbReference type="OrthoDB" id="6228395at2"/>
<feature type="signal peptide" evidence="1">
    <location>
        <begin position="1"/>
        <end position="26"/>
    </location>
</feature>
<proteinExistence type="predicted"/>
<comment type="caution">
    <text evidence="2">The sequence shown here is derived from an EMBL/GenBank/DDBJ whole genome shotgun (WGS) entry which is preliminary data.</text>
</comment>
<name>A0A5C6QGZ9_9GAMM</name>
<accession>A0A5C6QGZ9</accession>
<dbReference type="AlphaFoldDB" id="A0A5C6QGZ9"/>
<evidence type="ECO:0000256" key="1">
    <source>
        <dbReference type="SAM" id="SignalP"/>
    </source>
</evidence>
<evidence type="ECO:0000313" key="3">
    <source>
        <dbReference type="Proteomes" id="UP000321822"/>
    </source>
</evidence>
<sequence>MKKSIKKTNLLVALFATTLLSAAATAAVPKSALVKAEPVNRTQLTTAAHKSLKVSLAPAKIIFTQQSSDSGFAKQKQTANQNKSITITNASLIAE</sequence>
<keyword evidence="1" id="KW-0732">Signal</keyword>
<reference evidence="2 3" key="1">
    <citation type="submission" date="2019-07" db="EMBL/GenBank/DDBJ databases">
        <title>Genomes of sea-ice associated Colwellia species.</title>
        <authorList>
            <person name="Bowman J.P."/>
        </authorList>
    </citation>
    <scope>NUCLEOTIDE SEQUENCE [LARGE SCALE GENOMIC DNA]</scope>
    <source>
        <strain evidence="2 3">ACAM 459</strain>
    </source>
</reference>
<protein>
    <submittedName>
        <fullName evidence="2">Uncharacterized protein</fullName>
    </submittedName>
</protein>
<organism evidence="2 3">
    <name type="scientific">Colwellia demingiae</name>
    <dbReference type="NCBI Taxonomy" id="89401"/>
    <lineage>
        <taxon>Bacteria</taxon>
        <taxon>Pseudomonadati</taxon>
        <taxon>Pseudomonadota</taxon>
        <taxon>Gammaproteobacteria</taxon>
        <taxon>Alteromonadales</taxon>
        <taxon>Colwelliaceae</taxon>
        <taxon>Colwellia</taxon>
    </lineage>
</organism>
<keyword evidence="3" id="KW-1185">Reference proteome</keyword>
<evidence type="ECO:0000313" key="2">
    <source>
        <dbReference type="EMBL" id="TWX68028.1"/>
    </source>
</evidence>